<organism evidence="1 2">
    <name type="scientific">Leptosia nina</name>
    <dbReference type="NCBI Taxonomy" id="320188"/>
    <lineage>
        <taxon>Eukaryota</taxon>
        <taxon>Metazoa</taxon>
        <taxon>Ecdysozoa</taxon>
        <taxon>Arthropoda</taxon>
        <taxon>Hexapoda</taxon>
        <taxon>Insecta</taxon>
        <taxon>Pterygota</taxon>
        <taxon>Neoptera</taxon>
        <taxon>Endopterygota</taxon>
        <taxon>Lepidoptera</taxon>
        <taxon>Glossata</taxon>
        <taxon>Ditrysia</taxon>
        <taxon>Papilionoidea</taxon>
        <taxon>Pieridae</taxon>
        <taxon>Pierinae</taxon>
        <taxon>Leptosia</taxon>
    </lineage>
</organism>
<protein>
    <submittedName>
        <fullName evidence="1">Uncharacterized protein</fullName>
    </submittedName>
</protein>
<accession>A0AAV1JVG6</accession>
<evidence type="ECO:0000313" key="2">
    <source>
        <dbReference type="Proteomes" id="UP001497472"/>
    </source>
</evidence>
<evidence type="ECO:0000313" key="1">
    <source>
        <dbReference type="EMBL" id="CAK1552862.1"/>
    </source>
</evidence>
<sequence length="74" mass="8597">MASTVCVSRCRLLTKIEINRGLCLSPIFRDLFNNKESWCWRWRPARRAFYTSICARGSKSTPTKIEEKLDGKTV</sequence>
<gene>
    <name evidence="1" type="ORF">LNINA_LOCUS11891</name>
</gene>
<proteinExistence type="predicted"/>
<reference evidence="1 2" key="1">
    <citation type="submission" date="2023-11" db="EMBL/GenBank/DDBJ databases">
        <authorList>
            <person name="Okamura Y."/>
        </authorList>
    </citation>
    <scope>NUCLEOTIDE SEQUENCE [LARGE SCALE GENOMIC DNA]</scope>
</reference>
<dbReference type="EMBL" id="CAVLEF010000163">
    <property type="protein sequence ID" value="CAK1552862.1"/>
    <property type="molecule type" value="Genomic_DNA"/>
</dbReference>
<name>A0AAV1JVG6_9NEOP</name>
<dbReference type="Proteomes" id="UP001497472">
    <property type="component" value="Unassembled WGS sequence"/>
</dbReference>
<keyword evidence="2" id="KW-1185">Reference proteome</keyword>
<dbReference type="AlphaFoldDB" id="A0AAV1JVG6"/>
<comment type="caution">
    <text evidence="1">The sequence shown here is derived from an EMBL/GenBank/DDBJ whole genome shotgun (WGS) entry which is preliminary data.</text>
</comment>